<keyword evidence="4" id="KW-1185">Reference proteome</keyword>
<feature type="binding site" evidence="1">
    <location>
        <position position="58"/>
    </location>
    <ligand>
        <name>Mg(2+)</name>
        <dbReference type="ChEBI" id="CHEBI:18420"/>
        <label>1</label>
    </ligand>
</feature>
<reference evidence="3 4" key="1">
    <citation type="journal article" date="2018" name="Syst. Appl. Microbiol.">
        <title>Corynebacterium heidelbergense sp. nov., isolated from the preen glands of Egyptian geese (Alopochen aegyptiacus).</title>
        <authorList>
            <person name="Braun M.S."/>
            <person name="Wang E."/>
            <person name="Zimmermann S."/>
            <person name="Wink M."/>
        </authorList>
    </citation>
    <scope>NUCLEOTIDE SEQUENCE [LARGE SCALE GENOMIC DNA]</scope>
    <source>
        <strain evidence="3 4">647</strain>
    </source>
</reference>
<comment type="caution">
    <text evidence="3">The sequence shown here is derived from an EMBL/GenBank/DDBJ whole genome shotgun (WGS) entry which is preliminary data.</text>
</comment>
<dbReference type="GO" id="GO:0005524">
    <property type="term" value="F:ATP binding"/>
    <property type="evidence" value="ECO:0007669"/>
    <property type="project" value="UniProtKB-UniRule"/>
</dbReference>
<comment type="miscellaneous">
    <text evidence="1">Reaction mechanism of ThiL seems to utilize a direct, inline transfer of the gamma-phosphate of ATP to TMP rather than a phosphorylated enzyme intermediate.</text>
</comment>
<keyword evidence="1" id="KW-0479">Metal-binding</keyword>
<feature type="binding site" evidence="1">
    <location>
        <position position="88"/>
    </location>
    <ligand>
        <name>Mg(2+)</name>
        <dbReference type="ChEBI" id="CHEBI:18420"/>
        <label>2</label>
    </ligand>
</feature>
<dbReference type="Gene3D" id="3.90.650.10">
    <property type="entry name" value="PurM-like C-terminal domain"/>
    <property type="match status" value="1"/>
</dbReference>
<keyword evidence="1 3" id="KW-0418">Kinase</keyword>
<feature type="binding site" evidence="1">
    <location>
        <position position="286"/>
    </location>
    <ligand>
        <name>substrate</name>
    </ligand>
</feature>
<dbReference type="EMBL" id="QHCV01000152">
    <property type="protein sequence ID" value="RAV31194.1"/>
    <property type="molecule type" value="Genomic_DNA"/>
</dbReference>
<dbReference type="InterPro" id="IPR036676">
    <property type="entry name" value="PurM-like_C_sf"/>
</dbReference>
<dbReference type="Proteomes" id="UP000251577">
    <property type="component" value="Unassembled WGS sequence"/>
</dbReference>
<evidence type="ECO:0000313" key="3">
    <source>
        <dbReference type="EMBL" id="RAV31194.1"/>
    </source>
</evidence>
<keyword evidence="1" id="KW-0067">ATP-binding</keyword>
<feature type="binding site" evidence="1">
    <location>
        <position position="233"/>
    </location>
    <ligand>
        <name>Mg(2+)</name>
        <dbReference type="ChEBI" id="CHEBI:18420"/>
        <label>3</label>
    </ligand>
</feature>
<name>A0A364V3I7_9CORY</name>
<dbReference type="InterPro" id="IPR036921">
    <property type="entry name" value="PurM-like_N_sf"/>
</dbReference>
<dbReference type="NCBIfam" id="NF004351">
    <property type="entry name" value="PRK05731.1-4"/>
    <property type="match status" value="1"/>
</dbReference>
<dbReference type="PIRSF" id="PIRSF005303">
    <property type="entry name" value="Thiam_monoph_kin"/>
    <property type="match status" value="1"/>
</dbReference>
<feature type="binding site" evidence="1">
    <location>
        <position position="337"/>
    </location>
    <ligand>
        <name>substrate</name>
    </ligand>
</feature>
<evidence type="ECO:0000259" key="2">
    <source>
        <dbReference type="Pfam" id="PF00586"/>
    </source>
</evidence>
<comment type="similarity">
    <text evidence="1">Belongs to the thiamine-monophosphate kinase family.</text>
</comment>
<feature type="binding site" evidence="1">
    <location>
        <position position="88"/>
    </location>
    <ligand>
        <name>Mg(2+)</name>
        <dbReference type="ChEBI" id="CHEBI:18420"/>
        <label>4</label>
    </ligand>
</feature>
<feature type="domain" description="PurM-like N-terminal" evidence="2">
    <location>
        <begin position="39"/>
        <end position="152"/>
    </location>
</feature>
<dbReference type="PANTHER" id="PTHR30270">
    <property type="entry name" value="THIAMINE-MONOPHOSPHATE KINASE"/>
    <property type="match status" value="1"/>
</dbReference>
<dbReference type="GO" id="GO:0009229">
    <property type="term" value="P:thiamine diphosphate biosynthetic process"/>
    <property type="evidence" value="ECO:0007669"/>
    <property type="project" value="UniProtKB-UniRule"/>
</dbReference>
<accession>A0A364V3I7</accession>
<dbReference type="Pfam" id="PF00586">
    <property type="entry name" value="AIRS"/>
    <property type="match status" value="1"/>
</dbReference>
<proteinExistence type="inferred from homology"/>
<feature type="binding site" evidence="1">
    <location>
        <position position="235"/>
    </location>
    <ligand>
        <name>ATP</name>
        <dbReference type="ChEBI" id="CHEBI:30616"/>
    </ligand>
</feature>
<gene>
    <name evidence="1" type="primary">thiL</name>
    <name evidence="3" type="ORF">DLJ54_09660</name>
</gene>
<keyword evidence="1" id="KW-0808">Transferase</keyword>
<feature type="binding site" evidence="1">
    <location>
        <position position="59"/>
    </location>
    <ligand>
        <name>Mg(2+)</name>
        <dbReference type="ChEBI" id="CHEBI:18420"/>
        <label>2</label>
    </ligand>
</feature>
<dbReference type="AlphaFoldDB" id="A0A364V3I7"/>
<keyword evidence="1" id="KW-0784">Thiamine biosynthesis</keyword>
<dbReference type="InterPro" id="IPR016188">
    <property type="entry name" value="PurM-like_N"/>
</dbReference>
<dbReference type="SUPFAM" id="SSF56042">
    <property type="entry name" value="PurM C-terminal domain-like"/>
    <property type="match status" value="1"/>
</dbReference>
<feature type="binding site" evidence="1">
    <location>
        <position position="66"/>
    </location>
    <ligand>
        <name>substrate</name>
    </ligand>
</feature>
<evidence type="ECO:0000313" key="4">
    <source>
        <dbReference type="Proteomes" id="UP000251577"/>
    </source>
</evidence>
<dbReference type="InterPro" id="IPR006283">
    <property type="entry name" value="ThiL-like"/>
</dbReference>
<feature type="binding site" evidence="1">
    <location>
        <position position="88"/>
    </location>
    <ligand>
        <name>Mg(2+)</name>
        <dbReference type="ChEBI" id="CHEBI:18420"/>
        <label>3</label>
    </ligand>
</feature>
<comment type="catalytic activity">
    <reaction evidence="1">
        <text>thiamine phosphate + ATP = thiamine diphosphate + ADP</text>
        <dbReference type="Rhea" id="RHEA:15913"/>
        <dbReference type="ChEBI" id="CHEBI:30616"/>
        <dbReference type="ChEBI" id="CHEBI:37575"/>
        <dbReference type="ChEBI" id="CHEBI:58937"/>
        <dbReference type="ChEBI" id="CHEBI:456216"/>
        <dbReference type="EC" id="2.7.4.16"/>
    </reaction>
</comment>
<comment type="function">
    <text evidence="1">Catalyzes the ATP-dependent phosphorylation of thiamine-monophosphate (TMP) to form thiamine-pyrophosphate (TPP), the active form of vitamin B1.</text>
</comment>
<dbReference type="Gene3D" id="3.30.1330.10">
    <property type="entry name" value="PurM-like, N-terminal domain"/>
    <property type="match status" value="1"/>
</dbReference>
<dbReference type="GO" id="GO:0009228">
    <property type="term" value="P:thiamine biosynthetic process"/>
    <property type="evidence" value="ECO:0007669"/>
    <property type="project" value="UniProtKB-KW"/>
</dbReference>
<feature type="binding site" evidence="1">
    <location>
        <position position="57"/>
    </location>
    <ligand>
        <name>Mg(2+)</name>
        <dbReference type="ChEBI" id="CHEBI:18420"/>
        <label>4</label>
    </ligand>
</feature>
<dbReference type="HAMAP" id="MF_02128">
    <property type="entry name" value="TMP_kinase"/>
    <property type="match status" value="1"/>
</dbReference>
<protein>
    <recommendedName>
        <fullName evidence="1">Thiamine-monophosphate kinase</fullName>
        <shortName evidence="1">TMP kinase</shortName>
        <shortName evidence="1">Thiamine-phosphate kinase</shortName>
        <ecNumber evidence="1">2.7.4.16</ecNumber>
    </recommendedName>
</protein>
<evidence type="ECO:0000256" key="1">
    <source>
        <dbReference type="HAMAP-Rule" id="MF_02128"/>
    </source>
</evidence>
<feature type="binding site" evidence="1">
    <location>
        <position position="59"/>
    </location>
    <ligand>
        <name>Mg(2+)</name>
        <dbReference type="ChEBI" id="CHEBI:18420"/>
        <label>1</label>
    </ligand>
</feature>
<feature type="binding site" evidence="1">
    <location>
        <position position="136"/>
    </location>
    <ligand>
        <name>Mg(2+)</name>
        <dbReference type="ChEBI" id="CHEBI:18420"/>
        <label>1</label>
    </ligand>
</feature>
<dbReference type="UniPathway" id="UPA00060">
    <property type="reaction ID" value="UER00142"/>
</dbReference>
<organism evidence="3 4">
    <name type="scientific">Corynebacterium heidelbergense</name>
    <dbReference type="NCBI Taxonomy" id="2055947"/>
    <lineage>
        <taxon>Bacteria</taxon>
        <taxon>Bacillati</taxon>
        <taxon>Actinomycetota</taxon>
        <taxon>Actinomycetes</taxon>
        <taxon>Mycobacteriales</taxon>
        <taxon>Corynebacteriaceae</taxon>
        <taxon>Corynebacterium</taxon>
    </lineage>
</organism>
<dbReference type="NCBIfam" id="TIGR01379">
    <property type="entry name" value="thiL"/>
    <property type="match status" value="1"/>
</dbReference>
<keyword evidence="1" id="KW-0547">Nucleotide-binding</keyword>
<dbReference type="EC" id="2.7.4.16" evidence="1"/>
<dbReference type="GO" id="GO:0009030">
    <property type="term" value="F:thiamine-phosphate kinase activity"/>
    <property type="evidence" value="ECO:0007669"/>
    <property type="project" value="UniProtKB-UniRule"/>
</dbReference>
<dbReference type="SUPFAM" id="SSF55326">
    <property type="entry name" value="PurM N-terminal domain-like"/>
    <property type="match status" value="1"/>
</dbReference>
<feature type="binding site" evidence="1">
    <location>
        <position position="236"/>
    </location>
    <ligand>
        <name>Mg(2+)</name>
        <dbReference type="ChEBI" id="CHEBI:18420"/>
        <label>5</label>
    </ligand>
</feature>
<sequence>MRNPAGSRRDRRSAVTVGQAGEAGTIAAIRSAAPSALNGDDAAVLDVYAPNSRHVCTTDILVQDRHFSFRYSSPYEVGIKAITQNFADIQAMGARPTAVLMAIATPTELPLAHIHELARGINDAASPWSAELVGGDVVRSKDLVISITALGELVGPAPALTLDGAAVGDRVIASGVIGHSAAGLAILEHFGSRRAVPADDAVLSELVDWHCAPRLTPGRGSGARAAKVNSLTDNSDGLIRDAAMIAEHSGVCIDFAAAAIAPDEKLLHAAERTGQDPWRWVLTGGEDHTLVGTTSQAHLPTGYRVIGSVVAVSEDAEVVDPPAVTVDGRSPRYRDGWESL</sequence>
<dbReference type="PANTHER" id="PTHR30270:SF0">
    <property type="entry name" value="THIAMINE-MONOPHOSPHATE KINASE"/>
    <property type="match status" value="1"/>
</dbReference>
<feature type="binding site" evidence="1">
    <location>
        <position position="41"/>
    </location>
    <ligand>
        <name>Mg(2+)</name>
        <dbReference type="ChEBI" id="CHEBI:18420"/>
        <label>4</label>
    </ligand>
</feature>
<dbReference type="RefSeq" id="WP_113631482.1">
    <property type="nucleotide sequence ID" value="NZ_QHCV01000152.1"/>
</dbReference>
<comment type="caution">
    <text evidence="1">Lacks conserved residue(s) required for the propagation of feature annotation.</text>
</comment>
<dbReference type="GO" id="GO:0000287">
    <property type="term" value="F:magnesium ion binding"/>
    <property type="evidence" value="ECO:0007669"/>
    <property type="project" value="UniProtKB-UniRule"/>
</dbReference>
<keyword evidence="1" id="KW-0460">Magnesium</keyword>
<feature type="binding site" evidence="1">
    <location>
        <begin position="135"/>
        <end position="136"/>
    </location>
    <ligand>
        <name>ATP</name>
        <dbReference type="ChEBI" id="CHEBI:30616"/>
    </ligand>
</feature>
<feature type="binding site" evidence="1">
    <location>
        <position position="41"/>
    </location>
    <ligand>
        <name>Mg(2+)</name>
        <dbReference type="ChEBI" id="CHEBI:18420"/>
        <label>3</label>
    </ligand>
</feature>
<dbReference type="CDD" id="cd02194">
    <property type="entry name" value="ThiL"/>
    <property type="match status" value="1"/>
</dbReference>
<comment type="pathway">
    <text evidence="1">Cofactor biosynthesis; thiamine diphosphate biosynthesis; thiamine diphosphate from thiamine phosphate: step 1/1.</text>
</comment>